<dbReference type="InterPro" id="IPR007122">
    <property type="entry name" value="Villin/Gelsolin"/>
</dbReference>
<dbReference type="PROSITE" id="PS51089">
    <property type="entry name" value="HP"/>
    <property type="match status" value="1"/>
</dbReference>
<dbReference type="GO" id="GO:0051693">
    <property type="term" value="P:actin filament capping"/>
    <property type="evidence" value="ECO:0007669"/>
    <property type="project" value="UniProtKB-KW"/>
</dbReference>
<evidence type="ECO:0000313" key="6">
    <source>
        <dbReference type="EMBL" id="KAF8728723.1"/>
    </source>
</evidence>
<keyword evidence="3" id="KW-0963">Cytoplasm</keyword>
<keyword evidence="7" id="KW-1185">Reference proteome</keyword>
<name>A0A835F567_9POAL</name>
<dbReference type="PRINTS" id="PR00597">
    <property type="entry name" value="GELSOLIN"/>
</dbReference>
<sequence>MSNAKVVLDPAFQGAGHKPYPYPDDEAGTAAIKTVELDTMLGGRAVQHREPQGYESDKFLSYFKPCIIPMEGGFASGFKKPEEEKFEIRLFNPYYCYIRSINNGQLKLEDTVLSKSILENTKCFLLDCGAELFVWVGRVTQVEDRKTASASVEKFIIKVNRPKTTRITQVIQGYENHTFKSKFESWPVWYINGSAKTALPKEELGKFYCGDCYVVLYTYHSGDKKEEFYLTYWIGKHSFQEDQEMAFQIANTLWNSLKGRPVLGRIYQGKEPPQFIALFQPMVILKGGISSGYKKFVEEKGMKDETYCADGIALVRVSGTSVHNNKTLQVDAVAFTQVTEVFNFSQDDLLTEDTMILDTHSEVFVWMGQCVDTKEKQKAFEIGQIHGNSFEKKLSVLFGVRSEGGPKSSGDGGPTQRASALAALSSALNPSSQGKQSDERPTSSGDGGHTQRASAMAALSSALNPSSKSSSTQPQSHSGQGSQRAAAVAALSNVLTAEGSHSPRNSRPSPTADVERTELTSATPHSETEPDAPEDVRTEPDVSQEQTANENGGQTIFSYERLISKSTDPVSGIDYKRREGNFVLVLQTYLSDSEFQTVFGMAKEEFYEQPRWKQELQKKKADLF</sequence>
<feature type="compositionally biased region" description="Polar residues" evidence="4">
    <location>
        <begin position="541"/>
        <end position="556"/>
    </location>
</feature>
<keyword evidence="2" id="KW-0117">Actin capping</keyword>
<dbReference type="CDD" id="cd11293">
    <property type="entry name" value="gelsolin_S4_like"/>
    <property type="match status" value="1"/>
</dbReference>
<comment type="caution">
    <text evidence="6">The sequence shown here is derived from an EMBL/GenBank/DDBJ whole genome shotgun (WGS) entry which is preliminary data.</text>
</comment>
<feature type="region of interest" description="Disordered" evidence="4">
    <location>
        <begin position="426"/>
        <end position="556"/>
    </location>
</feature>
<evidence type="ECO:0000256" key="1">
    <source>
        <dbReference type="ARBA" id="ARBA00004245"/>
    </source>
</evidence>
<proteinExistence type="predicted"/>
<feature type="domain" description="HP" evidence="5">
    <location>
        <begin position="551"/>
        <end position="624"/>
    </location>
</feature>
<evidence type="ECO:0000256" key="3">
    <source>
        <dbReference type="ARBA" id="ARBA00023212"/>
    </source>
</evidence>
<keyword evidence="3" id="KW-0206">Cytoskeleton</keyword>
<dbReference type="SUPFAM" id="SSF55753">
    <property type="entry name" value="Actin depolymerizing proteins"/>
    <property type="match status" value="4"/>
</dbReference>
<gene>
    <name evidence="6" type="ORF">HU200_017999</name>
</gene>
<reference evidence="6" key="1">
    <citation type="submission" date="2020-07" db="EMBL/GenBank/DDBJ databases">
        <title>Genome sequence and genetic diversity analysis of an under-domesticated orphan crop, white fonio (Digitaria exilis).</title>
        <authorList>
            <person name="Bennetzen J.L."/>
            <person name="Chen S."/>
            <person name="Ma X."/>
            <person name="Wang X."/>
            <person name="Yssel A.E.J."/>
            <person name="Chaluvadi S.R."/>
            <person name="Johnson M."/>
            <person name="Gangashetty P."/>
            <person name="Hamidou F."/>
            <person name="Sanogo M.D."/>
            <person name="Zwaenepoel A."/>
            <person name="Wallace J."/>
            <person name="Van De Peer Y."/>
            <person name="Van Deynze A."/>
        </authorList>
    </citation>
    <scope>NUCLEOTIDE SEQUENCE</scope>
    <source>
        <tissue evidence="6">Leaves</tissue>
    </source>
</reference>
<dbReference type="GO" id="GO:0007015">
    <property type="term" value="P:actin filament organization"/>
    <property type="evidence" value="ECO:0007669"/>
    <property type="project" value="UniProtKB-ARBA"/>
</dbReference>
<evidence type="ECO:0000259" key="5">
    <source>
        <dbReference type="PROSITE" id="PS51089"/>
    </source>
</evidence>
<protein>
    <recommendedName>
        <fullName evidence="5">HP domain-containing protein</fullName>
    </recommendedName>
</protein>
<comment type="subcellular location">
    <subcellularLocation>
        <location evidence="1">Cytoplasm</location>
        <location evidence="1">Cytoskeleton</location>
    </subcellularLocation>
</comment>
<dbReference type="SMART" id="SM00262">
    <property type="entry name" value="GEL"/>
    <property type="match status" value="3"/>
</dbReference>
<dbReference type="Gene3D" id="1.10.950.10">
    <property type="entry name" value="Villin headpiece domain"/>
    <property type="match status" value="1"/>
</dbReference>
<dbReference type="SMART" id="SM00153">
    <property type="entry name" value="VHP"/>
    <property type="match status" value="1"/>
</dbReference>
<dbReference type="InterPro" id="IPR029006">
    <property type="entry name" value="ADF-H/Gelsolin-like_dom_sf"/>
</dbReference>
<dbReference type="InterPro" id="IPR003128">
    <property type="entry name" value="Villin_headpiece"/>
</dbReference>
<dbReference type="Pfam" id="PF02209">
    <property type="entry name" value="VHP"/>
    <property type="match status" value="1"/>
</dbReference>
<dbReference type="Proteomes" id="UP000636709">
    <property type="component" value="Unassembled WGS sequence"/>
</dbReference>
<dbReference type="GO" id="GO:0051014">
    <property type="term" value="P:actin filament severing"/>
    <property type="evidence" value="ECO:0007669"/>
    <property type="project" value="TreeGrafter"/>
</dbReference>
<dbReference type="FunFam" id="3.40.20.10:FF:000039">
    <property type="entry name" value="Villin-4"/>
    <property type="match status" value="1"/>
</dbReference>
<organism evidence="6 7">
    <name type="scientific">Digitaria exilis</name>
    <dbReference type="NCBI Taxonomy" id="1010633"/>
    <lineage>
        <taxon>Eukaryota</taxon>
        <taxon>Viridiplantae</taxon>
        <taxon>Streptophyta</taxon>
        <taxon>Embryophyta</taxon>
        <taxon>Tracheophyta</taxon>
        <taxon>Spermatophyta</taxon>
        <taxon>Magnoliopsida</taxon>
        <taxon>Liliopsida</taxon>
        <taxon>Poales</taxon>
        <taxon>Poaceae</taxon>
        <taxon>PACMAD clade</taxon>
        <taxon>Panicoideae</taxon>
        <taxon>Panicodae</taxon>
        <taxon>Paniceae</taxon>
        <taxon>Anthephorinae</taxon>
        <taxon>Digitaria</taxon>
    </lineage>
</organism>
<dbReference type="FunFam" id="1.10.950.10:FF:000006">
    <property type="entry name" value="Villin-2"/>
    <property type="match status" value="1"/>
</dbReference>
<dbReference type="GO" id="GO:0005856">
    <property type="term" value="C:cytoskeleton"/>
    <property type="evidence" value="ECO:0007669"/>
    <property type="project" value="UniProtKB-SubCell"/>
</dbReference>
<dbReference type="Gene3D" id="3.40.20.10">
    <property type="entry name" value="Severin"/>
    <property type="match status" value="4"/>
</dbReference>
<dbReference type="EMBL" id="JACEFO010001626">
    <property type="protein sequence ID" value="KAF8728723.1"/>
    <property type="molecule type" value="Genomic_DNA"/>
</dbReference>
<dbReference type="AlphaFoldDB" id="A0A835F567"/>
<dbReference type="GO" id="GO:0051015">
    <property type="term" value="F:actin filament binding"/>
    <property type="evidence" value="ECO:0007669"/>
    <property type="project" value="InterPro"/>
</dbReference>
<dbReference type="Pfam" id="PF00626">
    <property type="entry name" value="Gelsolin"/>
    <property type="match status" value="3"/>
</dbReference>
<dbReference type="PANTHER" id="PTHR11977">
    <property type="entry name" value="VILLIN"/>
    <property type="match status" value="1"/>
</dbReference>
<dbReference type="SUPFAM" id="SSF47050">
    <property type="entry name" value="VHP, Villin headpiece domain"/>
    <property type="match status" value="1"/>
</dbReference>
<accession>A0A835F567</accession>
<feature type="compositionally biased region" description="Low complexity" evidence="4">
    <location>
        <begin position="453"/>
        <end position="483"/>
    </location>
</feature>
<dbReference type="InterPro" id="IPR036886">
    <property type="entry name" value="Villin_headpiece_dom_sf"/>
</dbReference>
<dbReference type="OrthoDB" id="1706502at2759"/>
<dbReference type="PANTHER" id="PTHR11977:SF98">
    <property type="entry name" value="VILLIN-2"/>
    <property type="match status" value="1"/>
</dbReference>
<evidence type="ECO:0000256" key="4">
    <source>
        <dbReference type="SAM" id="MobiDB-lite"/>
    </source>
</evidence>
<evidence type="ECO:0000256" key="2">
    <source>
        <dbReference type="ARBA" id="ARBA00022467"/>
    </source>
</evidence>
<evidence type="ECO:0000313" key="7">
    <source>
        <dbReference type="Proteomes" id="UP000636709"/>
    </source>
</evidence>
<dbReference type="InterPro" id="IPR007123">
    <property type="entry name" value="Gelsolin-like_dom"/>
</dbReference>